<feature type="transmembrane region" description="Helical" evidence="5">
    <location>
        <begin position="382"/>
        <end position="398"/>
    </location>
</feature>
<evidence type="ECO:0000256" key="3">
    <source>
        <dbReference type="ARBA" id="ARBA00022989"/>
    </source>
</evidence>
<sequence>IVIKLFALHTYFKEKMYFKKKYYFIFNYNLIFSNLLMNFAQIFVIVPLTYVDVNYIQDYPSTFFYNFIMEADSVGYNCGMMLLLTLTIDRFITFSNVCKSKYIKHRIIIFGIISWTYGMVIMILNNIFEIKKLYDRENFCIYVTINSSSLHSVIFISFTQMFSRIVPFIILGIYIFCIVRIKSFTRKKSMSIEKTRFEKKLLIQGFSFAMFYEVEALLFYQRDSILSIIGKEYTKHYYIVLNFFIILFTCFNSVAIFIFIDKAREHLKRTIFCRKNIKKNENTIIFIYNYIIKRKPIYHFNYHLILSSFLIILSQFTIVIPLTYKGNEYFKAYTKSLAYEIFLDLNAIGYHCGLFLILGIAIDRFITFLTFKSVNKVKRKKIYILIIFSWIYGIFNLIDTKLYCAKYMYNYSKYIITFSYKSIPREKSSFFYVNLIKSVIIPVAILLLYFICFLKIKFSKEFVNSKSCAKFCFEKRILFQGFILSFFLEIQSILFSYSQPISTILSESNYKYFLAFLNIYLIIYTCFHNIIFFTFSIDAKNYLKKFFNR</sequence>
<evidence type="ECO:0000256" key="4">
    <source>
        <dbReference type="ARBA" id="ARBA00023136"/>
    </source>
</evidence>
<organism evidence="7 8">
    <name type="scientific">Strongyloides stercoralis</name>
    <name type="common">Threadworm</name>
    <dbReference type="NCBI Taxonomy" id="6248"/>
    <lineage>
        <taxon>Eukaryota</taxon>
        <taxon>Metazoa</taxon>
        <taxon>Ecdysozoa</taxon>
        <taxon>Nematoda</taxon>
        <taxon>Chromadorea</taxon>
        <taxon>Rhabditida</taxon>
        <taxon>Tylenchina</taxon>
        <taxon>Panagrolaimomorpha</taxon>
        <taxon>Strongyloidoidea</taxon>
        <taxon>Strongyloididae</taxon>
        <taxon>Strongyloides</taxon>
    </lineage>
</organism>
<dbReference type="GO" id="GO:0016020">
    <property type="term" value="C:membrane"/>
    <property type="evidence" value="ECO:0007669"/>
    <property type="project" value="UniProtKB-SubCell"/>
</dbReference>
<evidence type="ECO:0000259" key="6">
    <source>
        <dbReference type="PROSITE" id="PS50262"/>
    </source>
</evidence>
<name>A0AAF5DGN4_STRER</name>
<keyword evidence="4 5" id="KW-0472">Membrane</keyword>
<feature type="transmembrane region" description="Helical" evidence="5">
    <location>
        <begin position="430"/>
        <end position="456"/>
    </location>
</feature>
<protein>
    <submittedName>
        <fullName evidence="8">G_PROTEIN_RECEP_F1_2 domain-containing protein</fullName>
    </submittedName>
</protein>
<feature type="transmembrane region" description="Helical" evidence="5">
    <location>
        <begin position="302"/>
        <end position="324"/>
    </location>
</feature>
<feature type="transmembrane region" description="Helical" evidence="5">
    <location>
        <begin position="512"/>
        <end position="535"/>
    </location>
</feature>
<keyword evidence="7" id="KW-1185">Reference proteome</keyword>
<keyword evidence="3 5" id="KW-1133">Transmembrane helix</keyword>
<dbReference type="InterPro" id="IPR017452">
    <property type="entry name" value="GPCR_Rhodpsn_7TM"/>
</dbReference>
<dbReference type="SUPFAM" id="SSF81321">
    <property type="entry name" value="Family A G protein-coupled receptor-like"/>
    <property type="match status" value="2"/>
</dbReference>
<feature type="transmembrane region" description="Helical" evidence="5">
    <location>
        <begin position="201"/>
        <end position="220"/>
    </location>
</feature>
<dbReference type="WBParaSite" id="TCONS_00011457.p1">
    <property type="protein sequence ID" value="TCONS_00011457.p1"/>
    <property type="gene ID" value="XLOC_005881"/>
</dbReference>
<proteinExistence type="predicted"/>
<comment type="subcellular location">
    <subcellularLocation>
        <location evidence="1">Membrane</location>
    </subcellularLocation>
</comment>
<dbReference type="AlphaFoldDB" id="A0AAF5DGN4"/>
<feature type="transmembrane region" description="Helical" evidence="5">
    <location>
        <begin position="477"/>
        <end position="497"/>
    </location>
</feature>
<feature type="domain" description="G-protein coupled receptors family 1 profile" evidence="6">
    <location>
        <begin position="279"/>
        <end position="456"/>
    </location>
</feature>
<feature type="transmembrane region" description="Helical" evidence="5">
    <location>
        <begin position="63"/>
        <end position="86"/>
    </location>
</feature>
<evidence type="ECO:0000256" key="2">
    <source>
        <dbReference type="ARBA" id="ARBA00022692"/>
    </source>
</evidence>
<feature type="transmembrane region" description="Helical" evidence="5">
    <location>
        <begin position="161"/>
        <end position="181"/>
    </location>
</feature>
<feature type="domain" description="G-protein coupled receptors family 1 profile" evidence="6">
    <location>
        <begin position="3"/>
        <end position="256"/>
    </location>
</feature>
<feature type="transmembrane region" description="Helical" evidence="5">
    <location>
        <begin position="107"/>
        <end position="128"/>
    </location>
</feature>
<evidence type="ECO:0000256" key="5">
    <source>
        <dbReference type="SAM" id="Phobius"/>
    </source>
</evidence>
<evidence type="ECO:0000313" key="8">
    <source>
        <dbReference type="WBParaSite" id="TCONS_00011457.p1"/>
    </source>
</evidence>
<dbReference type="Proteomes" id="UP000035681">
    <property type="component" value="Unplaced"/>
</dbReference>
<evidence type="ECO:0000313" key="7">
    <source>
        <dbReference type="Proteomes" id="UP000035681"/>
    </source>
</evidence>
<evidence type="ECO:0000256" key="1">
    <source>
        <dbReference type="ARBA" id="ARBA00004370"/>
    </source>
</evidence>
<accession>A0AAF5DGN4</accession>
<feature type="transmembrane region" description="Helical" evidence="5">
    <location>
        <begin position="22"/>
        <end position="51"/>
    </location>
</feature>
<feature type="transmembrane region" description="Helical" evidence="5">
    <location>
        <begin position="348"/>
        <end position="370"/>
    </location>
</feature>
<keyword evidence="2 5" id="KW-0812">Transmembrane</keyword>
<dbReference type="PROSITE" id="PS50262">
    <property type="entry name" value="G_PROTEIN_RECEP_F1_2"/>
    <property type="match status" value="2"/>
</dbReference>
<reference evidence="8" key="1">
    <citation type="submission" date="2024-02" db="UniProtKB">
        <authorList>
            <consortium name="WormBaseParasite"/>
        </authorList>
    </citation>
    <scope>IDENTIFICATION</scope>
</reference>
<dbReference type="Gene3D" id="1.20.1070.10">
    <property type="entry name" value="Rhodopsin 7-helix transmembrane proteins"/>
    <property type="match status" value="2"/>
</dbReference>
<feature type="transmembrane region" description="Helical" evidence="5">
    <location>
        <begin position="240"/>
        <end position="260"/>
    </location>
</feature>